<feature type="region of interest" description="Disordered" evidence="1">
    <location>
        <begin position="45"/>
        <end position="86"/>
    </location>
</feature>
<reference evidence="2 3" key="1">
    <citation type="submission" date="2024-01" db="EMBL/GenBank/DDBJ databases">
        <title>The genomes of 5 underutilized Papilionoideae crops provide insights into root nodulation and disease resistanc.</title>
        <authorList>
            <person name="Yuan L."/>
        </authorList>
    </citation>
    <scope>NUCLEOTIDE SEQUENCE [LARGE SCALE GENOMIC DNA]</scope>
    <source>
        <strain evidence="2">ZHUSHIDOU_FW_LH</strain>
        <tissue evidence="2">Leaf</tissue>
    </source>
</reference>
<sequence length="179" mass="20017">MGDVDRNSNVDDNQTSDNIEVVDTNSNDIDDGIEWTLVKGVRESEDVCDNGGHSLDDDSNEEVGFDSWSDENEESDDDEESDDHDDMMTLMSKFRILSGNSGTSAQRTQQSKASATVEKLTTISSIGRKCHHFGTENTPQWRTGMQDGTLIWIMEEWHERSCGFLCNGRLRNVGQVMAT</sequence>
<accession>A0AAN9EM93</accession>
<proteinExistence type="predicted"/>
<evidence type="ECO:0000313" key="3">
    <source>
        <dbReference type="Proteomes" id="UP001372338"/>
    </source>
</evidence>
<keyword evidence="3" id="KW-1185">Reference proteome</keyword>
<organism evidence="2 3">
    <name type="scientific">Crotalaria pallida</name>
    <name type="common">Smooth rattlebox</name>
    <name type="synonym">Crotalaria striata</name>
    <dbReference type="NCBI Taxonomy" id="3830"/>
    <lineage>
        <taxon>Eukaryota</taxon>
        <taxon>Viridiplantae</taxon>
        <taxon>Streptophyta</taxon>
        <taxon>Embryophyta</taxon>
        <taxon>Tracheophyta</taxon>
        <taxon>Spermatophyta</taxon>
        <taxon>Magnoliopsida</taxon>
        <taxon>eudicotyledons</taxon>
        <taxon>Gunneridae</taxon>
        <taxon>Pentapetalae</taxon>
        <taxon>rosids</taxon>
        <taxon>fabids</taxon>
        <taxon>Fabales</taxon>
        <taxon>Fabaceae</taxon>
        <taxon>Papilionoideae</taxon>
        <taxon>50 kb inversion clade</taxon>
        <taxon>genistoids sensu lato</taxon>
        <taxon>core genistoids</taxon>
        <taxon>Crotalarieae</taxon>
        <taxon>Crotalaria</taxon>
    </lineage>
</organism>
<feature type="region of interest" description="Disordered" evidence="1">
    <location>
        <begin position="1"/>
        <end position="30"/>
    </location>
</feature>
<dbReference type="AlphaFoldDB" id="A0AAN9EM93"/>
<dbReference type="EMBL" id="JAYWIO010000005">
    <property type="protein sequence ID" value="KAK7260207.1"/>
    <property type="molecule type" value="Genomic_DNA"/>
</dbReference>
<evidence type="ECO:0000313" key="2">
    <source>
        <dbReference type="EMBL" id="KAK7260207.1"/>
    </source>
</evidence>
<protein>
    <submittedName>
        <fullName evidence="2">Uncharacterized protein</fullName>
    </submittedName>
</protein>
<dbReference type="Proteomes" id="UP001372338">
    <property type="component" value="Unassembled WGS sequence"/>
</dbReference>
<gene>
    <name evidence="2" type="ORF">RIF29_26057</name>
</gene>
<name>A0AAN9EM93_CROPI</name>
<feature type="compositionally biased region" description="Polar residues" evidence="1">
    <location>
        <begin position="10"/>
        <end position="27"/>
    </location>
</feature>
<comment type="caution">
    <text evidence="2">The sequence shown here is derived from an EMBL/GenBank/DDBJ whole genome shotgun (WGS) entry which is preliminary data.</text>
</comment>
<feature type="compositionally biased region" description="Acidic residues" evidence="1">
    <location>
        <begin position="57"/>
        <end position="85"/>
    </location>
</feature>
<evidence type="ECO:0000256" key="1">
    <source>
        <dbReference type="SAM" id="MobiDB-lite"/>
    </source>
</evidence>